<proteinExistence type="predicted"/>
<reference evidence="2" key="1">
    <citation type="submission" date="2017-05" db="EMBL/GenBank/DDBJ databases">
        <authorList>
            <person name="Sharma S."/>
            <person name="Sidhu C."/>
            <person name="Pinnaka A.K."/>
        </authorList>
    </citation>
    <scope>NUCLEOTIDE SEQUENCE [LARGE SCALE GENOMIC DNA]</scope>
    <source>
        <strain evidence="2">AK93</strain>
    </source>
</reference>
<comment type="caution">
    <text evidence="1">The sequence shown here is derived from an EMBL/GenBank/DDBJ whole genome shotgun (WGS) entry which is preliminary data.</text>
</comment>
<name>A0A3E0WRR0_9GAMM</name>
<sequence length="107" mass="11849">MQEGWVNLAPLEATPFTRCKSALKVMEAAFWGIPTVCSPTPDAERFAAAGALLAQSGKQWLAHLEALLDFHYYRQLTTSLRERVLALADVQTIAARLLAEVHRERAA</sequence>
<protein>
    <submittedName>
        <fullName evidence="1">Uncharacterized protein</fullName>
    </submittedName>
</protein>
<dbReference type="RefSeq" id="WP_116348137.1">
    <property type="nucleotide sequence ID" value="NZ_NFZW01000015.1"/>
</dbReference>
<organism evidence="1 2">
    <name type="scientific">Alkalilimnicola ehrlichii</name>
    <dbReference type="NCBI Taxonomy" id="351052"/>
    <lineage>
        <taxon>Bacteria</taxon>
        <taxon>Pseudomonadati</taxon>
        <taxon>Pseudomonadota</taxon>
        <taxon>Gammaproteobacteria</taxon>
        <taxon>Chromatiales</taxon>
        <taxon>Ectothiorhodospiraceae</taxon>
        <taxon>Alkalilimnicola</taxon>
    </lineage>
</organism>
<keyword evidence="2" id="KW-1185">Reference proteome</keyword>
<evidence type="ECO:0000313" key="2">
    <source>
        <dbReference type="Proteomes" id="UP000256763"/>
    </source>
</evidence>
<dbReference type="EMBL" id="NFZW01000015">
    <property type="protein sequence ID" value="RFA34666.1"/>
    <property type="molecule type" value="Genomic_DNA"/>
</dbReference>
<dbReference type="Proteomes" id="UP000256763">
    <property type="component" value="Unassembled WGS sequence"/>
</dbReference>
<gene>
    <name evidence="1" type="ORF">CAL65_14995</name>
</gene>
<dbReference type="AlphaFoldDB" id="A0A3E0WRR0"/>
<evidence type="ECO:0000313" key="1">
    <source>
        <dbReference type="EMBL" id="RFA34666.1"/>
    </source>
</evidence>
<accession>A0A3E0WRR0</accession>